<keyword evidence="1" id="KW-0479">Metal-binding</keyword>
<evidence type="ECO:0000313" key="6">
    <source>
        <dbReference type="EMBL" id="TWH21172.1"/>
    </source>
</evidence>
<protein>
    <submittedName>
        <fullName evidence="6">3-isopropylmalate/(R)-2-methylmalate dehydratase large subunit</fullName>
    </submittedName>
</protein>
<dbReference type="GO" id="GO:0046872">
    <property type="term" value="F:metal ion binding"/>
    <property type="evidence" value="ECO:0007669"/>
    <property type="project" value="UniProtKB-KW"/>
</dbReference>
<evidence type="ECO:0000256" key="1">
    <source>
        <dbReference type="ARBA" id="ARBA00022723"/>
    </source>
</evidence>
<evidence type="ECO:0000256" key="3">
    <source>
        <dbReference type="ARBA" id="ARBA00023014"/>
    </source>
</evidence>
<comment type="caution">
    <text evidence="6">The sequence shown here is derived from an EMBL/GenBank/DDBJ whole genome shotgun (WGS) entry which is preliminary data.</text>
</comment>
<evidence type="ECO:0000259" key="5">
    <source>
        <dbReference type="Pfam" id="PF00330"/>
    </source>
</evidence>
<dbReference type="PANTHER" id="PTHR43822:SF2">
    <property type="entry name" value="HOMOACONITASE, MITOCHONDRIAL"/>
    <property type="match status" value="1"/>
</dbReference>
<dbReference type="Gene3D" id="3.30.499.10">
    <property type="entry name" value="Aconitase, domain 3"/>
    <property type="match status" value="2"/>
</dbReference>
<dbReference type="Pfam" id="PF00330">
    <property type="entry name" value="Aconitase"/>
    <property type="match status" value="2"/>
</dbReference>
<dbReference type="InterPro" id="IPR001030">
    <property type="entry name" value="Acoase/IPM_deHydtase_lsu_aba"/>
</dbReference>
<dbReference type="InterPro" id="IPR036008">
    <property type="entry name" value="Aconitase_4Fe-4S_dom"/>
</dbReference>
<keyword evidence="3" id="KW-0411">Iron-sulfur</keyword>
<dbReference type="PANTHER" id="PTHR43822">
    <property type="entry name" value="HOMOACONITASE, MITOCHONDRIAL-RELATED"/>
    <property type="match status" value="1"/>
</dbReference>
<keyword evidence="4" id="KW-0456">Lyase</keyword>
<dbReference type="Proteomes" id="UP000317303">
    <property type="component" value="Unassembled WGS sequence"/>
</dbReference>
<dbReference type="PRINTS" id="PR00415">
    <property type="entry name" value="ACONITASE"/>
</dbReference>
<keyword evidence="7" id="KW-1185">Reference proteome</keyword>
<keyword evidence="2" id="KW-0408">Iron</keyword>
<proteinExistence type="predicted"/>
<feature type="domain" description="Aconitase/3-isopropylmalate dehydratase large subunit alpha/beta/alpha" evidence="5">
    <location>
        <begin position="289"/>
        <end position="414"/>
    </location>
</feature>
<gene>
    <name evidence="6" type="ORF">JD82_03026</name>
</gene>
<sequence length="425" mass="45999">MIDVPQTITEKILARAGGVDSVRPGQNLPFRPDHMIAYDFPGYTDVMFRQMHEDFGITELAEPERYLVFIDHMLTKGDAKERDIHKVTRDWCEFYGVTLHEAEGIGHQVTAELGYALPGRFLIHFDGHVSGLGAFGALGWGVRRDLLEAWVSGQIYLDVPATVRFDLTGQFRPGVDNRDLIHAIIGRLGADGCAHQVMEFGGPGAESMSIDRRQGLCGMAMFTGAVSAIFNPDRTALDYAAAVARGPYEPVASDPDAEYSSRHTFDLSAIEPQVVLPGSARSANTRGVSELDSTEVTKAFIGSCASGRIEDIRSAAELLRGRRVAESVELNVVPTSAEIHRQAEQEGLLDVLRSAGANIHTSSCDFCFGYQKPLQPGEKCISTGVLNISGRMGSTKSEIYMGSASTVAASALTGKITDPREVMAS</sequence>
<dbReference type="GO" id="GO:0016829">
    <property type="term" value="F:lyase activity"/>
    <property type="evidence" value="ECO:0007669"/>
    <property type="project" value="UniProtKB-KW"/>
</dbReference>
<dbReference type="SUPFAM" id="SSF53732">
    <property type="entry name" value="Aconitase iron-sulfur domain"/>
    <property type="match status" value="1"/>
</dbReference>
<dbReference type="GO" id="GO:0043436">
    <property type="term" value="P:oxoacid metabolic process"/>
    <property type="evidence" value="ECO:0007669"/>
    <property type="project" value="UniProtKB-ARBA"/>
</dbReference>
<evidence type="ECO:0000313" key="7">
    <source>
        <dbReference type="Proteomes" id="UP000317303"/>
    </source>
</evidence>
<dbReference type="AlphaFoldDB" id="A0A660CCJ7"/>
<accession>A0A660CCJ7</accession>
<evidence type="ECO:0000256" key="4">
    <source>
        <dbReference type="ARBA" id="ARBA00023239"/>
    </source>
</evidence>
<dbReference type="InterPro" id="IPR050067">
    <property type="entry name" value="IPM_dehydratase_rel_enz"/>
</dbReference>
<dbReference type="InterPro" id="IPR015931">
    <property type="entry name" value="Acnase/IPM_dHydase_lsu_aba_1/3"/>
</dbReference>
<name>A0A660CCJ7_9PSEU</name>
<dbReference type="EMBL" id="VLJV01000001">
    <property type="protein sequence ID" value="TWH21172.1"/>
    <property type="molecule type" value="Genomic_DNA"/>
</dbReference>
<dbReference type="GO" id="GO:0051536">
    <property type="term" value="F:iron-sulfur cluster binding"/>
    <property type="evidence" value="ECO:0007669"/>
    <property type="project" value="UniProtKB-KW"/>
</dbReference>
<evidence type="ECO:0000256" key="2">
    <source>
        <dbReference type="ARBA" id="ARBA00023004"/>
    </source>
</evidence>
<organism evidence="6 7">
    <name type="scientific">Prauserella rugosa</name>
    <dbReference type="NCBI Taxonomy" id="43354"/>
    <lineage>
        <taxon>Bacteria</taxon>
        <taxon>Bacillati</taxon>
        <taxon>Actinomycetota</taxon>
        <taxon>Actinomycetes</taxon>
        <taxon>Pseudonocardiales</taxon>
        <taxon>Pseudonocardiaceae</taxon>
        <taxon>Prauserella</taxon>
    </lineage>
</organism>
<feature type="domain" description="Aconitase/3-isopropylmalate dehydratase large subunit alpha/beta/alpha" evidence="5">
    <location>
        <begin position="85"/>
        <end position="280"/>
    </location>
</feature>
<reference evidence="6 7" key="1">
    <citation type="submission" date="2019-07" db="EMBL/GenBank/DDBJ databases">
        <title>R&amp;d 2014.</title>
        <authorList>
            <person name="Klenk H.-P."/>
        </authorList>
    </citation>
    <scope>NUCLEOTIDE SEQUENCE [LARGE SCALE GENOMIC DNA]</scope>
    <source>
        <strain evidence="6 7">DSM 43194</strain>
    </source>
</reference>